<sequence>MNEKHPTEKDNQNAYADWLSAVRRSAWGASGAFNLQETERLGQHLIDGISITATTGELPEFLRKTLREITEMAVAHGLNPYDTALFVFSLRPFLDDLLPHIDGKKRTTVLDQAGLYIFDVYLKSREELIINQRQDLLELSTPVIRVWEGILAVPLIGTMDSKRAQQVMEKLLNMIVETNSRVTILDITGVPTVDTLVANHILKTAAAVRLLGATLIITGISPVIAQTMVHMGVDLGAVTTRAVMADGIALALELLQKRIGSEATAG</sequence>
<keyword evidence="1" id="KW-0597">Phosphoprotein</keyword>
<dbReference type="AlphaFoldDB" id="A0A845L5G1"/>
<protein>
    <submittedName>
        <fullName evidence="3">STAS domain-containing protein</fullName>
    </submittedName>
</protein>
<dbReference type="Proteomes" id="UP000463470">
    <property type="component" value="Unassembled WGS sequence"/>
</dbReference>
<evidence type="ECO:0000256" key="1">
    <source>
        <dbReference type="ARBA" id="ARBA00022553"/>
    </source>
</evidence>
<comment type="caution">
    <text evidence="3">The sequence shown here is derived from an EMBL/GenBank/DDBJ whole genome shotgun (WGS) entry which is preliminary data.</text>
</comment>
<proteinExistence type="predicted"/>
<name>A0A845L5G1_9FIRM</name>
<accession>A0A845L5G1</accession>
<dbReference type="PANTHER" id="PTHR33745">
    <property type="entry name" value="RSBT ANTAGONIST PROTEIN RSBS-RELATED"/>
    <property type="match status" value="1"/>
</dbReference>
<dbReference type="SUPFAM" id="SSF52091">
    <property type="entry name" value="SpoIIaa-like"/>
    <property type="match status" value="1"/>
</dbReference>
<evidence type="ECO:0000259" key="2">
    <source>
        <dbReference type="PROSITE" id="PS50801"/>
    </source>
</evidence>
<organism evidence="3 4">
    <name type="scientific">Heliomicrobium undosum</name>
    <dbReference type="NCBI Taxonomy" id="121734"/>
    <lineage>
        <taxon>Bacteria</taxon>
        <taxon>Bacillati</taxon>
        <taxon>Bacillota</taxon>
        <taxon>Clostridia</taxon>
        <taxon>Eubacteriales</taxon>
        <taxon>Heliobacteriaceae</taxon>
        <taxon>Heliomicrobium</taxon>
    </lineage>
</organism>
<dbReference type="Pfam" id="PF01740">
    <property type="entry name" value="STAS"/>
    <property type="match status" value="1"/>
</dbReference>
<dbReference type="InterPro" id="IPR036513">
    <property type="entry name" value="STAS_dom_sf"/>
</dbReference>
<keyword evidence="4" id="KW-1185">Reference proteome</keyword>
<dbReference type="EMBL" id="WXEY01000011">
    <property type="protein sequence ID" value="MZP30295.1"/>
    <property type="molecule type" value="Genomic_DNA"/>
</dbReference>
<evidence type="ECO:0000313" key="4">
    <source>
        <dbReference type="Proteomes" id="UP000463470"/>
    </source>
</evidence>
<dbReference type="InterPro" id="IPR002645">
    <property type="entry name" value="STAS_dom"/>
</dbReference>
<dbReference type="PANTHER" id="PTHR33745:SF3">
    <property type="entry name" value="RSBT CO-ANTAGONIST PROTEIN RSBRC"/>
    <property type="match status" value="1"/>
</dbReference>
<reference evidence="3 4" key="1">
    <citation type="submission" date="2020-01" db="EMBL/GenBank/DDBJ databases">
        <title>Whole-genome sequence of Heliobacterium undosum DSM 13378.</title>
        <authorList>
            <person name="Kyndt J.A."/>
            <person name="Meyer T.E."/>
        </authorList>
    </citation>
    <scope>NUCLEOTIDE SEQUENCE [LARGE SCALE GENOMIC DNA]</scope>
    <source>
        <strain evidence="3 4">DSM 13378</strain>
    </source>
</reference>
<dbReference type="RefSeq" id="WP_161258816.1">
    <property type="nucleotide sequence ID" value="NZ_WXEY01000011.1"/>
</dbReference>
<dbReference type="Gene3D" id="3.30.750.24">
    <property type="entry name" value="STAS domain"/>
    <property type="match status" value="1"/>
</dbReference>
<dbReference type="OrthoDB" id="9800154at2"/>
<dbReference type="CDD" id="cd07041">
    <property type="entry name" value="STAS_RsbR_RsbS_like"/>
    <property type="match status" value="1"/>
</dbReference>
<evidence type="ECO:0000313" key="3">
    <source>
        <dbReference type="EMBL" id="MZP30295.1"/>
    </source>
</evidence>
<feature type="domain" description="STAS" evidence="2">
    <location>
        <begin position="140"/>
        <end position="251"/>
    </location>
</feature>
<dbReference type="InterPro" id="IPR051932">
    <property type="entry name" value="Bact_StressResp_Reg"/>
</dbReference>
<gene>
    <name evidence="3" type="ORF">GTO91_11295</name>
</gene>
<dbReference type="PROSITE" id="PS50801">
    <property type="entry name" value="STAS"/>
    <property type="match status" value="1"/>
</dbReference>